<proteinExistence type="predicted"/>
<name>A0AAD5XRQ0_9FUNG</name>
<feature type="region of interest" description="Disordered" evidence="1">
    <location>
        <begin position="72"/>
        <end position="119"/>
    </location>
</feature>
<evidence type="ECO:0000313" key="2">
    <source>
        <dbReference type="EMBL" id="KAJ3199138.1"/>
    </source>
</evidence>
<feature type="non-terminal residue" evidence="2">
    <location>
        <position position="174"/>
    </location>
</feature>
<dbReference type="EMBL" id="JADGJW010002180">
    <property type="protein sequence ID" value="KAJ3199138.1"/>
    <property type="molecule type" value="Genomic_DNA"/>
</dbReference>
<sequence>DKNKNFNIKQLEDGHQQKKTDFLDINFKNTAGTGLKKNFFLKKPSNQSLDSNINGTKSAIETAIVNAIDKLSRAGEEQEEKDDTLKKKNENNVNQKNFKRGNQYSQTDINFKTPIPPLRSSSFEERKLINLFPPPSKAPPLILKPKLKKRNESDSPTVILSFLYNPNSPVSIES</sequence>
<organism evidence="2 3">
    <name type="scientific">Clydaea vesicula</name>
    <dbReference type="NCBI Taxonomy" id="447962"/>
    <lineage>
        <taxon>Eukaryota</taxon>
        <taxon>Fungi</taxon>
        <taxon>Fungi incertae sedis</taxon>
        <taxon>Chytridiomycota</taxon>
        <taxon>Chytridiomycota incertae sedis</taxon>
        <taxon>Chytridiomycetes</taxon>
        <taxon>Lobulomycetales</taxon>
        <taxon>Lobulomycetaceae</taxon>
        <taxon>Clydaea</taxon>
    </lineage>
</organism>
<comment type="caution">
    <text evidence="2">The sequence shown here is derived from an EMBL/GenBank/DDBJ whole genome shotgun (WGS) entry which is preliminary data.</text>
</comment>
<reference evidence="2" key="1">
    <citation type="submission" date="2020-05" db="EMBL/GenBank/DDBJ databases">
        <title>Phylogenomic resolution of chytrid fungi.</title>
        <authorList>
            <person name="Stajich J.E."/>
            <person name="Amses K."/>
            <person name="Simmons R."/>
            <person name="Seto K."/>
            <person name="Myers J."/>
            <person name="Bonds A."/>
            <person name="Quandt C.A."/>
            <person name="Barry K."/>
            <person name="Liu P."/>
            <person name="Grigoriev I."/>
            <person name="Longcore J.E."/>
            <person name="James T.Y."/>
        </authorList>
    </citation>
    <scope>NUCLEOTIDE SEQUENCE</scope>
    <source>
        <strain evidence="2">JEL0476</strain>
    </source>
</reference>
<gene>
    <name evidence="2" type="ORF">HK099_003297</name>
</gene>
<protein>
    <submittedName>
        <fullName evidence="2">Uncharacterized protein</fullName>
    </submittedName>
</protein>
<keyword evidence="3" id="KW-1185">Reference proteome</keyword>
<dbReference type="AlphaFoldDB" id="A0AAD5XRQ0"/>
<evidence type="ECO:0000256" key="1">
    <source>
        <dbReference type="SAM" id="MobiDB-lite"/>
    </source>
</evidence>
<accession>A0AAD5XRQ0</accession>
<evidence type="ECO:0000313" key="3">
    <source>
        <dbReference type="Proteomes" id="UP001211065"/>
    </source>
</evidence>
<feature type="compositionally biased region" description="Polar residues" evidence="1">
    <location>
        <begin position="100"/>
        <end position="110"/>
    </location>
</feature>
<feature type="non-terminal residue" evidence="2">
    <location>
        <position position="1"/>
    </location>
</feature>
<dbReference type="Proteomes" id="UP001211065">
    <property type="component" value="Unassembled WGS sequence"/>
</dbReference>